<evidence type="ECO:0008006" key="4">
    <source>
        <dbReference type="Google" id="ProtNLM"/>
    </source>
</evidence>
<sequence>MKKKFILSLSLCAALMSSPVMADVVSDPAPQSEIRVALDALDYRNFLRKQLRKDLQQREAIDGKMDIDFIVAPLTNEILDKLATDTIGKYWSAKYAKKYTEQLGTPSGKLSAKFDQYSMYGNAQAEFDKLGQKEKLALLEVRRGLPYKSMENAMRQGLPEMGNAVAGFLREKQKQRMQEARKFFLEYLENLNAFEDGKLAEVPRIQPPSRTGHIKTDSENQLIYQFILKRDENDRAFSAKLNAGKVIDDMLKQSAVTEPVTLEKNLITIAEIEEMRVATAAQYDKLLESFFSIDGEQVMTAAERRNRIKVTDSAASRMVTTALEYSEAEAAYYAAIRRILLTCQAAKGKLTLENDNLVFSDEKDLKQFREHRTELLNAREVIKALDERERKRREQAIQNIRSGS</sequence>
<reference evidence="2" key="1">
    <citation type="submission" date="2021-04" db="EMBL/GenBank/DDBJ databases">
        <title>novel species isolated from subtropical streams in China.</title>
        <authorList>
            <person name="Lu H."/>
        </authorList>
    </citation>
    <scope>NUCLEOTIDE SEQUENCE</scope>
    <source>
        <strain evidence="2">LFS511W</strain>
    </source>
</reference>
<organism evidence="2 3">
    <name type="scientific">Undibacterium luofuense</name>
    <dbReference type="NCBI Taxonomy" id="2828733"/>
    <lineage>
        <taxon>Bacteria</taxon>
        <taxon>Pseudomonadati</taxon>
        <taxon>Pseudomonadota</taxon>
        <taxon>Betaproteobacteria</taxon>
        <taxon>Burkholderiales</taxon>
        <taxon>Oxalobacteraceae</taxon>
        <taxon>Undibacterium</taxon>
    </lineage>
</organism>
<evidence type="ECO:0000313" key="3">
    <source>
        <dbReference type="Proteomes" id="UP000680067"/>
    </source>
</evidence>
<evidence type="ECO:0000313" key="2">
    <source>
        <dbReference type="EMBL" id="MBR7783831.1"/>
    </source>
</evidence>
<evidence type="ECO:0000256" key="1">
    <source>
        <dbReference type="SAM" id="SignalP"/>
    </source>
</evidence>
<feature type="chain" id="PRO_5037551861" description="Peptidylprolyl isomerase" evidence="1">
    <location>
        <begin position="23"/>
        <end position="404"/>
    </location>
</feature>
<protein>
    <recommendedName>
        <fullName evidence="4">Peptidylprolyl isomerase</fullName>
    </recommendedName>
</protein>
<comment type="caution">
    <text evidence="2">The sequence shown here is derived from an EMBL/GenBank/DDBJ whole genome shotgun (WGS) entry which is preliminary data.</text>
</comment>
<keyword evidence="1" id="KW-0732">Signal</keyword>
<feature type="signal peptide" evidence="1">
    <location>
        <begin position="1"/>
        <end position="22"/>
    </location>
</feature>
<proteinExistence type="predicted"/>
<accession>A0A941DS23</accession>
<dbReference type="Proteomes" id="UP000680067">
    <property type="component" value="Unassembled WGS sequence"/>
</dbReference>
<name>A0A941DS23_9BURK</name>
<dbReference type="EMBL" id="JAGSPN010000015">
    <property type="protein sequence ID" value="MBR7783831.1"/>
    <property type="molecule type" value="Genomic_DNA"/>
</dbReference>
<keyword evidence="3" id="KW-1185">Reference proteome</keyword>
<gene>
    <name evidence="2" type="ORF">KDM89_16920</name>
</gene>
<dbReference type="RefSeq" id="WP_212689104.1">
    <property type="nucleotide sequence ID" value="NZ_JAGSPN010000015.1"/>
</dbReference>
<dbReference type="AlphaFoldDB" id="A0A941DS23"/>